<dbReference type="InterPro" id="IPR013113">
    <property type="entry name" value="SIP_FAD-bd"/>
</dbReference>
<organism evidence="3 4">
    <name type="scientific">Alteromonas hispanica</name>
    <dbReference type="NCBI Taxonomy" id="315421"/>
    <lineage>
        <taxon>Bacteria</taxon>
        <taxon>Pseudomonadati</taxon>
        <taxon>Pseudomonadota</taxon>
        <taxon>Gammaproteobacteria</taxon>
        <taxon>Alteromonadales</taxon>
        <taxon>Alteromonadaceae</taxon>
        <taxon>Alteromonas/Salinimonas group</taxon>
        <taxon>Alteromonas</taxon>
    </lineage>
</organism>
<gene>
    <name evidence="3" type="ORF">GTW09_06510</name>
</gene>
<dbReference type="InterPro" id="IPR017938">
    <property type="entry name" value="Riboflavin_synthase-like_b-brl"/>
</dbReference>
<evidence type="ECO:0000313" key="4">
    <source>
        <dbReference type="Proteomes" id="UP000478837"/>
    </source>
</evidence>
<proteinExistence type="inferred from homology"/>
<accession>A0A6L9MTC1</accession>
<comment type="similarity">
    <text evidence="1">Belongs to the SIP oxidoreductase family.</text>
</comment>
<dbReference type="EMBL" id="JAAAWP010000003">
    <property type="protein sequence ID" value="NDW21165.1"/>
    <property type="molecule type" value="Genomic_DNA"/>
</dbReference>
<dbReference type="Pfam" id="PF04954">
    <property type="entry name" value="SIP"/>
    <property type="match status" value="1"/>
</dbReference>
<sequence>MPKPSPRLAEVLKTTRISPSIQRIHLGGEELNAFPTVTPGAYIKLMFDLNGRPLTSAGEKGNFAMRTYTVNSVNPDKPEITVDMVLHATDGLTGPAAAWAVNAQIGDKIMIAGPGTSKGLSESYDWVLLAGDLTALPSIRNHLASLPKDAKGYAVISIEHNDDIVSLETPEAVDVIWEIKSSLTETISSLTWHEGQPAVWIACEFSDMRNIRRWLKDEKSLPHEQLYISSYWKKGRSEDQHKIDKRQDSEAYAKALAES</sequence>
<evidence type="ECO:0000259" key="2">
    <source>
        <dbReference type="PROSITE" id="PS51384"/>
    </source>
</evidence>
<dbReference type="Gene3D" id="2.40.30.10">
    <property type="entry name" value="Translation factors"/>
    <property type="match status" value="1"/>
</dbReference>
<keyword evidence="4" id="KW-1185">Reference proteome</keyword>
<dbReference type="InterPro" id="IPR039261">
    <property type="entry name" value="FNR_nucleotide-bd"/>
</dbReference>
<feature type="domain" description="FAD-binding FR-type" evidence="2">
    <location>
        <begin position="4"/>
        <end position="121"/>
    </location>
</feature>
<dbReference type="PANTHER" id="PTHR30157">
    <property type="entry name" value="FERRIC REDUCTASE, NADPH-DEPENDENT"/>
    <property type="match status" value="1"/>
</dbReference>
<dbReference type="AlphaFoldDB" id="A0A6L9MTC1"/>
<comment type="caution">
    <text evidence="3">The sequence shown here is derived from an EMBL/GenBank/DDBJ whole genome shotgun (WGS) entry which is preliminary data.</text>
</comment>
<evidence type="ECO:0000313" key="3">
    <source>
        <dbReference type="EMBL" id="NDW21165.1"/>
    </source>
</evidence>
<protein>
    <submittedName>
        <fullName evidence="3">SIP domain-containing protein</fullName>
    </submittedName>
</protein>
<dbReference type="InterPro" id="IPR039374">
    <property type="entry name" value="SIP_fam"/>
</dbReference>
<dbReference type="PANTHER" id="PTHR30157:SF0">
    <property type="entry name" value="NADPH-DEPENDENT FERRIC-CHELATE REDUCTASE"/>
    <property type="match status" value="1"/>
</dbReference>
<name>A0A6L9MTC1_9ALTE</name>
<dbReference type="CDD" id="cd06193">
    <property type="entry name" value="siderophore_interacting"/>
    <property type="match status" value="1"/>
</dbReference>
<dbReference type="Pfam" id="PF08021">
    <property type="entry name" value="FAD_binding_9"/>
    <property type="match status" value="1"/>
</dbReference>
<dbReference type="PROSITE" id="PS51384">
    <property type="entry name" value="FAD_FR"/>
    <property type="match status" value="1"/>
</dbReference>
<dbReference type="SUPFAM" id="SSF63380">
    <property type="entry name" value="Riboflavin synthase domain-like"/>
    <property type="match status" value="1"/>
</dbReference>
<evidence type="ECO:0000256" key="1">
    <source>
        <dbReference type="ARBA" id="ARBA00035644"/>
    </source>
</evidence>
<dbReference type="InterPro" id="IPR007037">
    <property type="entry name" value="SIP_rossman_dom"/>
</dbReference>
<reference evidence="3 4" key="1">
    <citation type="submission" date="2020-01" db="EMBL/GenBank/DDBJ databases">
        <title>Genomes of bacteria type strains.</title>
        <authorList>
            <person name="Chen J."/>
            <person name="Zhu S."/>
            <person name="Yang J."/>
        </authorList>
    </citation>
    <scope>NUCLEOTIDE SEQUENCE [LARGE SCALE GENOMIC DNA]</scope>
    <source>
        <strain evidence="3 4">LMG 22958</strain>
    </source>
</reference>
<dbReference type="Gene3D" id="3.40.50.80">
    <property type="entry name" value="Nucleotide-binding domain of ferredoxin-NADP reductase (FNR) module"/>
    <property type="match status" value="1"/>
</dbReference>
<dbReference type="Proteomes" id="UP000478837">
    <property type="component" value="Unassembled WGS sequence"/>
</dbReference>
<dbReference type="RefSeq" id="WP_163110990.1">
    <property type="nucleotide sequence ID" value="NZ_JAAAWP010000003.1"/>
</dbReference>
<dbReference type="GO" id="GO:0016491">
    <property type="term" value="F:oxidoreductase activity"/>
    <property type="evidence" value="ECO:0007669"/>
    <property type="project" value="InterPro"/>
</dbReference>
<dbReference type="InterPro" id="IPR017927">
    <property type="entry name" value="FAD-bd_FR_type"/>
</dbReference>